<proteinExistence type="predicted"/>
<keyword evidence="3" id="KW-1185">Reference proteome</keyword>
<feature type="transmembrane region" description="Helical" evidence="1">
    <location>
        <begin position="288"/>
        <end position="306"/>
    </location>
</feature>
<feature type="transmembrane region" description="Helical" evidence="1">
    <location>
        <begin position="373"/>
        <end position="390"/>
    </location>
</feature>
<keyword evidence="1" id="KW-0812">Transmembrane</keyword>
<dbReference type="Proteomes" id="UP000663908">
    <property type="component" value="Chromosome"/>
</dbReference>
<dbReference type="EMBL" id="CP071839">
    <property type="protein sequence ID" value="QTD99992.1"/>
    <property type="molecule type" value="Genomic_DNA"/>
</dbReference>
<organism evidence="2 3">
    <name type="scientific">Streptomyces cyanogenus</name>
    <dbReference type="NCBI Taxonomy" id="80860"/>
    <lineage>
        <taxon>Bacteria</taxon>
        <taxon>Bacillati</taxon>
        <taxon>Actinomycetota</taxon>
        <taxon>Actinomycetes</taxon>
        <taxon>Kitasatosporales</taxon>
        <taxon>Streptomycetaceae</taxon>
        <taxon>Streptomyces</taxon>
    </lineage>
</organism>
<sequence>MSTLAQLPAELHAFRDRLTGGVLPSARLTRPDDWTRRDTDAFDAAAIVPLLRPLLPLEGRTHARPDAVDAALDQVAMRRDQLITLLSSPDHVLVTVAAAMRSVGHHPRPDRVWSWMCWLTEAAHRRLRDDTGSDAYLLRPLALRLRFLVLSEPLRHREDPVWAAGRLRPAESADPCGNTFGHRTWPLLALRAEEARRDWLATLNTYQSSPLLAGVRSEELDAELVHTVADTPSHGSRFSSTHHTLDKPAVPTVRDDAVLAHILQRHLLPRFRLLHTARLAPATGHDHWRTAVLALATAAVGAAVVGGFAAAYWFHTAAILASLTYFVLVTGAVRRGPLWAAQWLLRFPAASAFGLFALLALPMNWWSDPHPRWGLAAIALVLGAYGYLVIEVRNHGVDGLRALARASGVLLVGAAHAFLLSLVVLVVVAATYTESVPAGPGRIPLPRLWHTTGLAWQVLALATAWSLAVGVFSQILWDDRPITAPLAHLTWNDGG</sequence>
<evidence type="ECO:0000313" key="2">
    <source>
        <dbReference type="EMBL" id="QTD99992.1"/>
    </source>
</evidence>
<accession>A0ABX7TTC4</accession>
<feature type="transmembrane region" description="Helical" evidence="1">
    <location>
        <begin position="312"/>
        <end position="331"/>
    </location>
</feature>
<feature type="transmembrane region" description="Helical" evidence="1">
    <location>
        <begin position="343"/>
        <end position="361"/>
    </location>
</feature>
<name>A0ABX7TTC4_STRCY</name>
<reference evidence="2 3" key="1">
    <citation type="submission" date="2021-03" db="EMBL/GenBank/DDBJ databases">
        <title>Complete genome sequence of Streptomyces cyanogenus S136, producer of anticancer angucycline landomycin A.</title>
        <authorList>
            <person name="Hrab P."/>
            <person name="Ruckert C."/>
            <person name="Busche T."/>
            <person name="Ostash I."/>
            <person name="Kalinowski J."/>
            <person name="Fedorenko V."/>
            <person name="Yushchuk O."/>
            <person name="Ostash B."/>
        </authorList>
    </citation>
    <scope>NUCLEOTIDE SEQUENCE [LARGE SCALE GENOMIC DNA]</scope>
    <source>
        <strain evidence="2 3">S136</strain>
    </source>
</reference>
<dbReference type="RefSeq" id="WP_208033499.1">
    <property type="nucleotide sequence ID" value="NZ_CP071839.1"/>
</dbReference>
<gene>
    <name evidence="2" type="ORF">S1361_21835</name>
</gene>
<keyword evidence="1" id="KW-0472">Membrane</keyword>
<feature type="transmembrane region" description="Helical" evidence="1">
    <location>
        <begin position="402"/>
        <end position="433"/>
    </location>
</feature>
<keyword evidence="1" id="KW-1133">Transmembrane helix</keyword>
<protein>
    <submittedName>
        <fullName evidence="2">Uncharacterized protein</fullName>
    </submittedName>
</protein>
<evidence type="ECO:0000313" key="3">
    <source>
        <dbReference type="Proteomes" id="UP000663908"/>
    </source>
</evidence>
<feature type="transmembrane region" description="Helical" evidence="1">
    <location>
        <begin position="453"/>
        <end position="477"/>
    </location>
</feature>
<evidence type="ECO:0000256" key="1">
    <source>
        <dbReference type="SAM" id="Phobius"/>
    </source>
</evidence>